<reference evidence="1 2" key="1">
    <citation type="journal article" date="2018" name="Front. Plant Sci.">
        <title>Red Clover (Trifolium pratense) and Zigzag Clover (T. medium) - A Picture of Genomic Similarities and Differences.</title>
        <authorList>
            <person name="Dluhosova J."/>
            <person name="Istvanek J."/>
            <person name="Nedelnik J."/>
            <person name="Repkova J."/>
        </authorList>
    </citation>
    <scope>NUCLEOTIDE SEQUENCE [LARGE SCALE GENOMIC DNA]</scope>
    <source>
        <strain evidence="2">cv. 10/8</strain>
        <tissue evidence="1">Leaf</tissue>
    </source>
</reference>
<comment type="caution">
    <text evidence="1">The sequence shown here is derived from an EMBL/GenBank/DDBJ whole genome shotgun (WGS) entry which is preliminary data.</text>
</comment>
<dbReference type="AlphaFoldDB" id="A0A392NDD4"/>
<dbReference type="Proteomes" id="UP000265520">
    <property type="component" value="Unassembled WGS sequence"/>
</dbReference>
<evidence type="ECO:0000313" key="2">
    <source>
        <dbReference type="Proteomes" id="UP000265520"/>
    </source>
</evidence>
<feature type="non-terminal residue" evidence="1">
    <location>
        <position position="1"/>
    </location>
</feature>
<accession>A0A392NDD4</accession>
<organism evidence="1 2">
    <name type="scientific">Trifolium medium</name>
    <dbReference type="NCBI Taxonomy" id="97028"/>
    <lineage>
        <taxon>Eukaryota</taxon>
        <taxon>Viridiplantae</taxon>
        <taxon>Streptophyta</taxon>
        <taxon>Embryophyta</taxon>
        <taxon>Tracheophyta</taxon>
        <taxon>Spermatophyta</taxon>
        <taxon>Magnoliopsida</taxon>
        <taxon>eudicotyledons</taxon>
        <taxon>Gunneridae</taxon>
        <taxon>Pentapetalae</taxon>
        <taxon>rosids</taxon>
        <taxon>fabids</taxon>
        <taxon>Fabales</taxon>
        <taxon>Fabaceae</taxon>
        <taxon>Papilionoideae</taxon>
        <taxon>50 kb inversion clade</taxon>
        <taxon>NPAAA clade</taxon>
        <taxon>Hologalegina</taxon>
        <taxon>IRL clade</taxon>
        <taxon>Trifolieae</taxon>
        <taxon>Trifolium</taxon>
    </lineage>
</organism>
<proteinExistence type="predicted"/>
<sequence>AENAGCYPSELLALVGSKLLFKVEKVTSPGVLFDGSFRVKRMCNDPSILESFGLIYCQSPLLPSIEEFISGLLVSPDGCAGGQICLIANTSSAAKRNLVSAFDDSVAADVNAPAKAVKLG</sequence>
<evidence type="ECO:0000313" key="1">
    <source>
        <dbReference type="EMBL" id="MCH97877.1"/>
    </source>
</evidence>
<gene>
    <name evidence="1" type="ORF">A2U01_0018874</name>
</gene>
<name>A0A392NDD4_9FABA</name>
<protein>
    <submittedName>
        <fullName evidence="1">Replication factor A protein</fullName>
    </submittedName>
</protein>
<keyword evidence="2" id="KW-1185">Reference proteome</keyword>
<dbReference type="EMBL" id="LXQA010036141">
    <property type="protein sequence ID" value="MCH97877.1"/>
    <property type="molecule type" value="Genomic_DNA"/>
</dbReference>